<protein>
    <submittedName>
        <fullName evidence="6">3'-5' exonuclease</fullName>
    </submittedName>
</protein>
<evidence type="ECO:0000256" key="3">
    <source>
        <dbReference type="SAM" id="Coils"/>
    </source>
</evidence>
<reference evidence="8 9" key="1">
    <citation type="journal article" date="1992" name="Lakartidningen">
        <title>[Penicillin V and not amoxicillin is the first choice preparation in acute otitis].</title>
        <authorList>
            <person name="Kamme C."/>
            <person name="Lundgren K."/>
            <person name="Prellner K."/>
        </authorList>
    </citation>
    <scope>NUCLEOTIDE SEQUENCE [LARGE SCALE GENOMIC DNA]</scope>
    <source>
        <strain evidence="7 9">PC2777IV</strain>
        <strain evidence="6 8">PC3714II</strain>
    </source>
</reference>
<gene>
    <name evidence="7" type="ORF">EPJ67_03420</name>
    <name evidence="6" type="ORF">EPJ70_00835</name>
</gene>
<dbReference type="InterPro" id="IPR006054">
    <property type="entry name" value="DnaQ"/>
</dbReference>
<keyword evidence="6" id="KW-0269">Exonuclease</keyword>
<dbReference type="Proteomes" id="UP000324574">
    <property type="component" value="Unassembled WGS sequence"/>
</dbReference>
<keyword evidence="6" id="KW-0378">Hydrolase</keyword>
<keyword evidence="4" id="KW-0812">Transmembrane</keyword>
<keyword evidence="6" id="KW-0540">Nuclease</keyword>
<evidence type="ECO:0000259" key="5">
    <source>
        <dbReference type="SMART" id="SM00479"/>
    </source>
</evidence>
<dbReference type="SMART" id="SM00479">
    <property type="entry name" value="EXOIII"/>
    <property type="match status" value="1"/>
</dbReference>
<dbReference type="Proteomes" id="UP000325013">
    <property type="component" value="Unassembled WGS sequence"/>
</dbReference>
<keyword evidence="3" id="KW-0175">Coiled coil</keyword>
<dbReference type="EMBL" id="SAYG01000002">
    <property type="protein sequence ID" value="TXJ46720.1"/>
    <property type="molecule type" value="Genomic_DNA"/>
</dbReference>
<keyword evidence="4" id="KW-1133">Transmembrane helix</keyword>
<feature type="coiled-coil region" evidence="3">
    <location>
        <begin position="21"/>
        <end position="49"/>
    </location>
</feature>
<evidence type="ECO:0000256" key="4">
    <source>
        <dbReference type="SAM" id="Phobius"/>
    </source>
</evidence>
<dbReference type="GO" id="GO:0008408">
    <property type="term" value="F:3'-5' exonuclease activity"/>
    <property type="evidence" value="ECO:0007669"/>
    <property type="project" value="TreeGrafter"/>
</dbReference>
<dbReference type="SUPFAM" id="SSF53098">
    <property type="entry name" value="Ribonuclease H-like"/>
    <property type="match status" value="1"/>
</dbReference>
<dbReference type="GO" id="GO:0045004">
    <property type="term" value="P:DNA replication proofreading"/>
    <property type="evidence" value="ECO:0007669"/>
    <property type="project" value="TreeGrafter"/>
</dbReference>
<dbReference type="OrthoDB" id="9804290at2"/>
<proteinExistence type="predicted"/>
<accession>A0A5C8FDN1</accession>
<name>A0A5C8FDN1_9SPIR</name>
<comment type="function">
    <text evidence="1">DNA polymerase III is a complex, multichain enzyme responsible for most of the replicative synthesis in bacteria. The epsilon subunit contain the editing function and is a proofreading 3'-5' exonuclease.</text>
</comment>
<dbReference type="RefSeq" id="WP_147525636.1">
    <property type="nucleotide sequence ID" value="NZ_SAYG01000002.1"/>
</dbReference>
<evidence type="ECO:0000313" key="9">
    <source>
        <dbReference type="Proteomes" id="UP000325013"/>
    </source>
</evidence>
<evidence type="ECO:0000313" key="8">
    <source>
        <dbReference type="Proteomes" id="UP000324574"/>
    </source>
</evidence>
<dbReference type="PANTHER" id="PTHR30231:SF41">
    <property type="entry name" value="DNA POLYMERASE III SUBUNIT EPSILON"/>
    <property type="match status" value="1"/>
</dbReference>
<dbReference type="InterPro" id="IPR013520">
    <property type="entry name" value="Ribonucl_H"/>
</dbReference>
<dbReference type="PANTHER" id="PTHR30231">
    <property type="entry name" value="DNA POLYMERASE III SUBUNIT EPSILON"/>
    <property type="match status" value="1"/>
</dbReference>
<reference evidence="6" key="2">
    <citation type="submission" date="2019-01" db="EMBL/GenBank/DDBJ databases">
        <authorList>
            <person name="Thorell K."/>
        </authorList>
    </citation>
    <scope>NUCLEOTIDE SEQUENCE</scope>
    <source>
        <strain evidence="7">PC2777IV</strain>
        <strain evidence="6">PC3714II</strain>
    </source>
</reference>
<sequence length="243" mass="28246">MILIYVFIFLVIIVFVSAILLTVLQSQLIKEREKRNQLIEERKNIIRNKGTLIKEFPNDYTVIDIETTGLVHGVDEILEIAAIRHRDNNIVDTFSSLVKVNSIPDFIEKLTGINDRMIKEAPTIDSIIKEFYDFIGNDILVGYNVNFDINFLYDNLFETMGIELKNNFIDIMVIAKRVLKDLDKYSQENVAKHYNINTDNLHRALDDCKVCSIIFDNLKKDIIQKYGSLEKFYRNKKAISSKD</sequence>
<comment type="caution">
    <text evidence="6">The sequence shown here is derived from an EMBL/GenBank/DDBJ whole genome shotgun (WGS) entry which is preliminary data.</text>
</comment>
<dbReference type="InterPro" id="IPR012337">
    <property type="entry name" value="RNaseH-like_sf"/>
</dbReference>
<keyword evidence="4" id="KW-0472">Membrane</keyword>
<dbReference type="Pfam" id="PF00929">
    <property type="entry name" value="RNase_T"/>
    <property type="match status" value="1"/>
</dbReference>
<dbReference type="AlphaFoldDB" id="A0A5C8FDN1"/>
<evidence type="ECO:0000256" key="2">
    <source>
        <dbReference type="ARBA" id="ARBA00026073"/>
    </source>
</evidence>
<dbReference type="InterPro" id="IPR036397">
    <property type="entry name" value="RNaseH_sf"/>
</dbReference>
<dbReference type="GO" id="GO:0003887">
    <property type="term" value="F:DNA-directed DNA polymerase activity"/>
    <property type="evidence" value="ECO:0007669"/>
    <property type="project" value="InterPro"/>
</dbReference>
<feature type="domain" description="Exonuclease" evidence="5">
    <location>
        <begin position="59"/>
        <end position="224"/>
    </location>
</feature>
<organism evidence="6 8">
    <name type="scientific">Brachyspira aalborgi</name>
    <dbReference type="NCBI Taxonomy" id="29522"/>
    <lineage>
        <taxon>Bacteria</taxon>
        <taxon>Pseudomonadati</taxon>
        <taxon>Spirochaetota</taxon>
        <taxon>Spirochaetia</taxon>
        <taxon>Brachyspirales</taxon>
        <taxon>Brachyspiraceae</taxon>
        <taxon>Brachyspira</taxon>
    </lineage>
</organism>
<dbReference type="CDD" id="cd06127">
    <property type="entry name" value="DEDDh"/>
    <property type="match status" value="1"/>
</dbReference>
<evidence type="ECO:0000313" key="6">
    <source>
        <dbReference type="EMBL" id="TXJ46720.1"/>
    </source>
</evidence>
<comment type="subunit">
    <text evidence="2">DNA polymerase III contains a core (composed of alpha, epsilon and theta chains) that associates with a tau subunit. This core dimerizes to form the POLIII' complex. PolIII' associates with the gamma complex (composed of gamma, delta, delta', psi and chi chains) and with the beta chain to form the complete DNA polymerase III complex.</text>
</comment>
<feature type="transmembrane region" description="Helical" evidence="4">
    <location>
        <begin position="6"/>
        <end position="24"/>
    </location>
</feature>
<dbReference type="NCBIfam" id="TIGR00573">
    <property type="entry name" value="dnaq"/>
    <property type="match status" value="1"/>
</dbReference>
<evidence type="ECO:0000313" key="7">
    <source>
        <dbReference type="EMBL" id="TXJ57716.1"/>
    </source>
</evidence>
<dbReference type="GO" id="GO:0005829">
    <property type="term" value="C:cytosol"/>
    <property type="evidence" value="ECO:0007669"/>
    <property type="project" value="TreeGrafter"/>
</dbReference>
<evidence type="ECO:0000256" key="1">
    <source>
        <dbReference type="ARBA" id="ARBA00025483"/>
    </source>
</evidence>
<dbReference type="GO" id="GO:0003677">
    <property type="term" value="F:DNA binding"/>
    <property type="evidence" value="ECO:0007669"/>
    <property type="project" value="InterPro"/>
</dbReference>
<dbReference type="Gene3D" id="3.30.420.10">
    <property type="entry name" value="Ribonuclease H-like superfamily/Ribonuclease H"/>
    <property type="match status" value="1"/>
</dbReference>
<dbReference type="EMBL" id="SAYJ01000011">
    <property type="protein sequence ID" value="TXJ57716.1"/>
    <property type="molecule type" value="Genomic_DNA"/>
</dbReference>
<dbReference type="FunFam" id="3.30.420.10:FF:000045">
    <property type="entry name" value="3'-5' exonuclease DinG"/>
    <property type="match status" value="1"/>
</dbReference>